<accession>A0AA38H9G3</accession>
<evidence type="ECO:0000256" key="2">
    <source>
        <dbReference type="ARBA" id="ARBA00022630"/>
    </source>
</evidence>
<dbReference type="PANTHER" id="PTHR43735:SF3">
    <property type="entry name" value="FERROPTOSIS SUPPRESSOR PROTEIN 1"/>
    <property type="match status" value="1"/>
</dbReference>
<sequence>MSETKNIIIIGASAAGHTLANSLLPHLPTTHRILVIDASDYAYWAPAGIRAAVKPGWEKRVTVPVSTETFFPAGSAHQVIAPNKVVELKKNSIVLEKPFEGSKEVQFAKCVLATGALQPAPMRAELGSSMADMQTVLRKMQTEIAQAKKVVVIGGGPVGVEFAGEVRELLPSTSITIVHNQSRILNPSSNPNPAQKAEAWSAPSSYPKLSTALEAELKALNIDVILNDRVDIPSGEASEGAWNGTSGSLGGVKTLKLQSGKTVEADYVFVSVGNKSGAGLVEQADKGAIDGSMVKVDEFLRVTSSSPDSILSADYYAIGDVCNTPGWKTSQTAVADAQYAATSILAEVKGTKPKKYARSPMHALLVPLGTSRGAGSITVPYLGTFMAPKMVVGFKAKDLFIGQAFVGIFKGAEKVSVPDVAAA</sequence>
<dbReference type="SUPFAM" id="SSF51905">
    <property type="entry name" value="FAD/NAD(P)-binding domain"/>
    <property type="match status" value="1"/>
</dbReference>
<dbReference type="Pfam" id="PF07992">
    <property type="entry name" value="Pyr_redox_2"/>
    <property type="match status" value="1"/>
</dbReference>
<dbReference type="Gene3D" id="3.50.50.100">
    <property type="match status" value="1"/>
</dbReference>
<dbReference type="GO" id="GO:0050660">
    <property type="term" value="F:flavin adenine dinucleotide binding"/>
    <property type="evidence" value="ECO:0007669"/>
    <property type="project" value="TreeGrafter"/>
</dbReference>
<comment type="caution">
    <text evidence="6">The sequence shown here is derived from an EMBL/GenBank/DDBJ whole genome shotgun (WGS) entry which is preliminary data.</text>
</comment>
<evidence type="ECO:0000313" key="7">
    <source>
        <dbReference type="Proteomes" id="UP001164286"/>
    </source>
</evidence>
<evidence type="ECO:0000256" key="4">
    <source>
        <dbReference type="ARBA" id="ARBA00023002"/>
    </source>
</evidence>
<dbReference type="GO" id="GO:0005737">
    <property type="term" value="C:cytoplasm"/>
    <property type="evidence" value="ECO:0007669"/>
    <property type="project" value="TreeGrafter"/>
</dbReference>
<protein>
    <recommendedName>
        <fullName evidence="5">FAD/NAD(P)-binding domain-containing protein</fullName>
    </recommendedName>
</protein>
<dbReference type="EMBL" id="JAKWFO010000005">
    <property type="protein sequence ID" value="KAI9635066.1"/>
    <property type="molecule type" value="Genomic_DNA"/>
</dbReference>
<name>A0AA38H9G3_9TREE</name>
<reference evidence="6" key="1">
    <citation type="journal article" date="2022" name="G3 (Bethesda)">
        <title>High quality genome of the basidiomycete yeast Dioszegia hungarica PDD-24b-2 isolated from cloud water.</title>
        <authorList>
            <person name="Jarrige D."/>
            <person name="Haridas S."/>
            <person name="Bleykasten-Grosshans C."/>
            <person name="Joly M."/>
            <person name="Nadalig T."/>
            <person name="Sancelme M."/>
            <person name="Vuilleumier S."/>
            <person name="Grigoriev I.V."/>
            <person name="Amato P."/>
            <person name="Bringel F."/>
        </authorList>
    </citation>
    <scope>NUCLEOTIDE SEQUENCE</scope>
    <source>
        <strain evidence="6">PDD-24b-2</strain>
    </source>
</reference>
<organism evidence="6 7">
    <name type="scientific">Dioszegia hungarica</name>
    <dbReference type="NCBI Taxonomy" id="4972"/>
    <lineage>
        <taxon>Eukaryota</taxon>
        <taxon>Fungi</taxon>
        <taxon>Dikarya</taxon>
        <taxon>Basidiomycota</taxon>
        <taxon>Agaricomycotina</taxon>
        <taxon>Tremellomycetes</taxon>
        <taxon>Tremellales</taxon>
        <taxon>Bulleribasidiaceae</taxon>
        <taxon>Dioszegia</taxon>
    </lineage>
</organism>
<keyword evidence="4" id="KW-0560">Oxidoreductase</keyword>
<dbReference type="GeneID" id="77727736"/>
<dbReference type="InterPro" id="IPR036188">
    <property type="entry name" value="FAD/NAD-bd_sf"/>
</dbReference>
<proteinExistence type="inferred from homology"/>
<keyword evidence="3" id="KW-0274">FAD</keyword>
<evidence type="ECO:0000256" key="1">
    <source>
        <dbReference type="ARBA" id="ARBA00006442"/>
    </source>
</evidence>
<evidence type="ECO:0000313" key="6">
    <source>
        <dbReference type="EMBL" id="KAI9635066.1"/>
    </source>
</evidence>
<dbReference type="RefSeq" id="XP_052944843.1">
    <property type="nucleotide sequence ID" value="XM_053088531.1"/>
</dbReference>
<dbReference type="PRINTS" id="PR00469">
    <property type="entry name" value="PNDRDTASEII"/>
</dbReference>
<keyword evidence="7" id="KW-1185">Reference proteome</keyword>
<dbReference type="PRINTS" id="PR00368">
    <property type="entry name" value="FADPNR"/>
</dbReference>
<feature type="domain" description="FAD/NAD(P)-binding" evidence="5">
    <location>
        <begin position="6"/>
        <end position="337"/>
    </location>
</feature>
<dbReference type="PANTHER" id="PTHR43735">
    <property type="entry name" value="APOPTOSIS-INDUCING FACTOR 1"/>
    <property type="match status" value="1"/>
</dbReference>
<dbReference type="InterPro" id="IPR023753">
    <property type="entry name" value="FAD/NAD-binding_dom"/>
</dbReference>
<comment type="similarity">
    <text evidence="1">Belongs to the FAD-dependent oxidoreductase family.</text>
</comment>
<dbReference type="Proteomes" id="UP001164286">
    <property type="component" value="Unassembled WGS sequence"/>
</dbReference>
<keyword evidence="2" id="KW-0285">Flavoprotein</keyword>
<evidence type="ECO:0000259" key="5">
    <source>
        <dbReference type="Pfam" id="PF07992"/>
    </source>
</evidence>
<gene>
    <name evidence="6" type="ORF">MKK02DRAFT_32575</name>
</gene>
<evidence type="ECO:0000256" key="3">
    <source>
        <dbReference type="ARBA" id="ARBA00022827"/>
    </source>
</evidence>
<dbReference type="GO" id="GO:0004174">
    <property type="term" value="F:electron-transferring-flavoprotein dehydrogenase activity"/>
    <property type="evidence" value="ECO:0007669"/>
    <property type="project" value="TreeGrafter"/>
</dbReference>
<dbReference type="AlphaFoldDB" id="A0AA38H9G3"/>